<evidence type="ECO:0000256" key="5">
    <source>
        <dbReference type="ARBA" id="ARBA00022837"/>
    </source>
</evidence>
<dbReference type="Gene3D" id="1.10.238.10">
    <property type="entry name" value="EF-hand"/>
    <property type="match status" value="1"/>
</dbReference>
<dbReference type="Pfam" id="PF01794">
    <property type="entry name" value="Ferric_reduct"/>
    <property type="match status" value="1"/>
</dbReference>
<dbReference type="InterPro" id="IPR011992">
    <property type="entry name" value="EF-hand-dom_pair"/>
</dbReference>
<feature type="domain" description="EF-hand" evidence="12">
    <location>
        <begin position="93"/>
        <end position="128"/>
    </location>
</feature>
<keyword evidence="6" id="KW-0521">NADP</keyword>
<dbReference type="SFLD" id="SFLDG01169">
    <property type="entry name" value="NADPH_oxidase_subgroup_(NOX)"/>
    <property type="match status" value="1"/>
</dbReference>
<feature type="transmembrane region" description="Helical" evidence="11">
    <location>
        <begin position="216"/>
        <end position="237"/>
    </location>
</feature>
<dbReference type="Pfam" id="PF13499">
    <property type="entry name" value="EF-hand_7"/>
    <property type="match status" value="1"/>
</dbReference>
<dbReference type="PROSITE" id="PS50222">
    <property type="entry name" value="EF_HAND_2"/>
    <property type="match status" value="2"/>
</dbReference>
<evidence type="ECO:0000256" key="3">
    <source>
        <dbReference type="ARBA" id="ARBA00022692"/>
    </source>
</evidence>
<dbReference type="Pfam" id="PF08030">
    <property type="entry name" value="NAD_binding_6"/>
    <property type="match status" value="1"/>
</dbReference>
<keyword evidence="2" id="KW-0285">Flavoprotein</keyword>
<keyword evidence="5" id="KW-0106">Calcium</keyword>
<keyword evidence="4" id="KW-0274">FAD</keyword>
<organism evidence="14 15">
    <name type="scientific">Cordylochernes scorpioides</name>
    <dbReference type="NCBI Taxonomy" id="51811"/>
    <lineage>
        <taxon>Eukaryota</taxon>
        <taxon>Metazoa</taxon>
        <taxon>Ecdysozoa</taxon>
        <taxon>Arthropoda</taxon>
        <taxon>Chelicerata</taxon>
        <taxon>Arachnida</taxon>
        <taxon>Pseudoscorpiones</taxon>
        <taxon>Cheliferoidea</taxon>
        <taxon>Chernetidae</taxon>
        <taxon>Cordylochernes</taxon>
    </lineage>
</organism>
<dbReference type="InterPro" id="IPR002048">
    <property type="entry name" value="EF_hand_dom"/>
</dbReference>
<dbReference type="InterPro" id="IPR017938">
    <property type="entry name" value="Riboflavin_synthase-like_b-brl"/>
</dbReference>
<accession>A0ABY6LGV2</accession>
<evidence type="ECO:0000256" key="8">
    <source>
        <dbReference type="ARBA" id="ARBA00023002"/>
    </source>
</evidence>
<evidence type="ECO:0000313" key="15">
    <source>
        <dbReference type="Proteomes" id="UP001235939"/>
    </source>
</evidence>
<evidence type="ECO:0000256" key="4">
    <source>
        <dbReference type="ARBA" id="ARBA00022827"/>
    </source>
</evidence>
<dbReference type="PROSITE" id="PS00018">
    <property type="entry name" value="EF_HAND_1"/>
    <property type="match status" value="2"/>
</dbReference>
<dbReference type="InterPro" id="IPR018247">
    <property type="entry name" value="EF_Hand_1_Ca_BS"/>
</dbReference>
<feature type="domain" description="FAD-binding FR-type" evidence="13">
    <location>
        <begin position="413"/>
        <end position="538"/>
    </location>
</feature>
<dbReference type="EMBL" id="CP092880">
    <property type="protein sequence ID" value="UYV80303.1"/>
    <property type="molecule type" value="Genomic_DNA"/>
</dbReference>
<evidence type="ECO:0000256" key="2">
    <source>
        <dbReference type="ARBA" id="ARBA00022630"/>
    </source>
</evidence>
<keyword evidence="9 11" id="KW-0472">Membrane</keyword>
<keyword evidence="3 11" id="KW-0812">Transmembrane</keyword>
<sequence length="832" mass="94318">MELINHVFKNNKNQNNSPLQVTSECLHRLEDRFKQMVGDSPSQEISLDQFKLIINSKNETFAERMFKVFDTNNSGTVSLSEFMTSMWNFTRLESREKLKYLFDIYDLDGDGSIDHEELQRVLRACMEENGLRFSQSELDELADLLFEDAKAQDGGCVTFDSFEKQLRRQPGLVENICASLDRWLLPDFCQNNPPRWRPHWPHKLTRGYVLNNKSSCAFFAALVALHAVLLGVGAWRYRGANGWVQMARACGMCLNMDSALILILVLRRSISWLRSLGLAAVLPLDHHVYYHKLVGWTIGLLSLGHTVAHVANVVQGVRSTPREESEQVRLVFEKLFSSRAMVTGWVLLVVLVVMTLCSLPCVRRSGRFEVFYYSHLLFLLYWAVLLAHGPMFWAWLLVPGLVFLAESLLRLLRHLRASTYVERGVLLPSGVTHLVIRRPPDFSFSAGDYVYVNIPTVASYEWHPFTLSSAPEQQGELWLHIRAAGGWTKKLHSYFEKQEKRAVTAPSARTLRQTLRSWSVPGTRMPLAAPPNPAVPEDEEGSMPLSPITPRQLEAGEGRPRPRKVLPKRLESIRVSQRQATRSLSGGTVTVLLPTLAEEDSEPPPESSCTPSLDELRQRSEDVVLSRNPLKIYLDGPYGSPSSAMFRAEHAVLIATGIGVTPYASVLKSLVHRYKEARQSCPQCGHSWAVSPPSVFSLKKVDFFWLNRHPTAFEWFVGLLGQLEAEQAVLPNNERFLDVHMFVTAARGRGDVRALGLQLALDLLHRREQRCLITGLKTRMQPGRPDWKQVFQDLANQNKGKVTVFFCGPPNLAKTLHSMCNEFGFKFRKENF</sequence>
<name>A0ABY6LGV2_9ARAC</name>
<dbReference type="PANTHER" id="PTHR11972:SF58">
    <property type="entry name" value="NADPH OXIDASE 5"/>
    <property type="match status" value="1"/>
</dbReference>
<evidence type="ECO:0000256" key="6">
    <source>
        <dbReference type="ARBA" id="ARBA00022857"/>
    </source>
</evidence>
<dbReference type="PROSITE" id="PS51384">
    <property type="entry name" value="FAD_FR"/>
    <property type="match status" value="1"/>
</dbReference>
<feature type="region of interest" description="Disordered" evidence="10">
    <location>
        <begin position="515"/>
        <end position="565"/>
    </location>
</feature>
<feature type="transmembrane region" description="Helical" evidence="11">
    <location>
        <begin position="335"/>
        <end position="358"/>
    </location>
</feature>
<evidence type="ECO:0000256" key="1">
    <source>
        <dbReference type="ARBA" id="ARBA00004141"/>
    </source>
</evidence>
<evidence type="ECO:0000256" key="10">
    <source>
        <dbReference type="SAM" id="MobiDB-lite"/>
    </source>
</evidence>
<feature type="domain" description="EF-hand" evidence="12">
    <location>
        <begin position="57"/>
        <end position="92"/>
    </location>
</feature>
<dbReference type="InterPro" id="IPR013121">
    <property type="entry name" value="Fe_red_NAD-bd_6"/>
</dbReference>
<dbReference type="Proteomes" id="UP001235939">
    <property type="component" value="Chromosome 18"/>
</dbReference>
<dbReference type="Pfam" id="PF13202">
    <property type="entry name" value="EF-hand_5"/>
    <property type="match status" value="1"/>
</dbReference>
<dbReference type="Gene3D" id="3.40.50.80">
    <property type="entry name" value="Nucleotide-binding domain of ferredoxin-NADP reductase (FNR) module"/>
    <property type="match status" value="1"/>
</dbReference>
<dbReference type="SUPFAM" id="SSF47473">
    <property type="entry name" value="EF-hand"/>
    <property type="match status" value="1"/>
</dbReference>
<dbReference type="SUPFAM" id="SSF63380">
    <property type="entry name" value="Riboflavin synthase domain-like"/>
    <property type="match status" value="1"/>
</dbReference>
<evidence type="ECO:0000256" key="7">
    <source>
        <dbReference type="ARBA" id="ARBA00022989"/>
    </source>
</evidence>
<keyword evidence="8" id="KW-0560">Oxidoreductase</keyword>
<dbReference type="PANTHER" id="PTHR11972">
    <property type="entry name" value="NADPH OXIDASE"/>
    <property type="match status" value="1"/>
</dbReference>
<dbReference type="InterPro" id="IPR050369">
    <property type="entry name" value="RBOH/FRE"/>
</dbReference>
<dbReference type="SMART" id="SM00054">
    <property type="entry name" value="EFh"/>
    <property type="match status" value="2"/>
</dbReference>
<dbReference type="InterPro" id="IPR039261">
    <property type="entry name" value="FNR_nucleotide-bd"/>
</dbReference>
<protein>
    <submittedName>
        <fullName evidence="14">NOX5</fullName>
    </submittedName>
</protein>
<gene>
    <name evidence="14" type="ORF">LAZ67_18002361</name>
</gene>
<dbReference type="CDD" id="cd00051">
    <property type="entry name" value="EFh"/>
    <property type="match status" value="2"/>
</dbReference>
<reference evidence="14 15" key="1">
    <citation type="submission" date="2022-01" db="EMBL/GenBank/DDBJ databases">
        <title>A chromosomal length assembly of Cordylochernes scorpioides.</title>
        <authorList>
            <person name="Zeh D."/>
            <person name="Zeh J."/>
        </authorList>
    </citation>
    <scope>NUCLEOTIDE SEQUENCE [LARGE SCALE GENOMIC DNA]</scope>
    <source>
        <strain evidence="14">IN4F17</strain>
        <tissue evidence="14">Whole Body</tissue>
    </source>
</reference>
<dbReference type="Gene3D" id="2.40.30.10">
    <property type="entry name" value="Translation factors"/>
    <property type="match status" value="1"/>
</dbReference>
<dbReference type="Pfam" id="PF08022">
    <property type="entry name" value="FAD_binding_8"/>
    <property type="match status" value="1"/>
</dbReference>
<dbReference type="SUPFAM" id="SSF52343">
    <property type="entry name" value="Ferredoxin reductase-like, C-terminal NADP-linked domain"/>
    <property type="match status" value="1"/>
</dbReference>
<dbReference type="InterPro" id="IPR013112">
    <property type="entry name" value="FAD-bd_8"/>
</dbReference>
<dbReference type="SFLD" id="SFLDS00052">
    <property type="entry name" value="Ferric_Reductase_Domain"/>
    <property type="match status" value="1"/>
</dbReference>
<keyword evidence="7 11" id="KW-1133">Transmembrane helix</keyword>
<evidence type="ECO:0000259" key="13">
    <source>
        <dbReference type="PROSITE" id="PS51384"/>
    </source>
</evidence>
<comment type="subcellular location">
    <subcellularLocation>
        <location evidence="1">Membrane</location>
        <topology evidence="1">Multi-pass membrane protein</topology>
    </subcellularLocation>
</comment>
<dbReference type="InterPro" id="IPR017927">
    <property type="entry name" value="FAD-bd_FR_type"/>
</dbReference>
<feature type="region of interest" description="Disordered" evidence="10">
    <location>
        <begin position="595"/>
        <end position="618"/>
    </location>
</feature>
<evidence type="ECO:0000259" key="12">
    <source>
        <dbReference type="PROSITE" id="PS50222"/>
    </source>
</evidence>
<proteinExistence type="predicted"/>
<evidence type="ECO:0000256" key="9">
    <source>
        <dbReference type="ARBA" id="ARBA00023136"/>
    </source>
</evidence>
<dbReference type="InterPro" id="IPR013130">
    <property type="entry name" value="Fe3_Rdtase_TM_dom"/>
</dbReference>
<dbReference type="PRINTS" id="PR00450">
    <property type="entry name" value="RECOVERIN"/>
</dbReference>
<evidence type="ECO:0000256" key="11">
    <source>
        <dbReference type="SAM" id="Phobius"/>
    </source>
</evidence>
<dbReference type="CDD" id="cd06186">
    <property type="entry name" value="NOX_Duox_like_FAD_NADP"/>
    <property type="match status" value="1"/>
</dbReference>
<feature type="transmembrane region" description="Helical" evidence="11">
    <location>
        <begin position="370"/>
        <end position="387"/>
    </location>
</feature>
<keyword evidence="15" id="KW-1185">Reference proteome</keyword>
<evidence type="ECO:0000313" key="14">
    <source>
        <dbReference type="EMBL" id="UYV80303.1"/>
    </source>
</evidence>